<evidence type="ECO:0000313" key="1">
    <source>
        <dbReference type="EMBL" id="TGN20972.1"/>
    </source>
</evidence>
<gene>
    <name evidence="1" type="ORF">EHS15_00160</name>
</gene>
<keyword evidence="2" id="KW-1185">Reference proteome</keyword>
<comment type="caution">
    <text evidence="1">The sequence shown here is derived from an EMBL/GenBank/DDBJ whole genome shotgun (WGS) entry which is preliminary data.</text>
</comment>
<dbReference type="AlphaFoldDB" id="A0A4R9M4G4"/>
<proteinExistence type="predicted"/>
<name>A0A4R9M4G4_9LEPT</name>
<sequence length="130" mass="15216">MSYNADISFILFQDQKDEKQTTFTISKWRTIVLHAKITRHGSFANYFDYLIERYSHRIYQIPSANQDPSTLNREKTSELVRFQCKVCNSSLMELGDLADYCNVTRTKMFRILFEIDLGGDSWPMQVKLAA</sequence>
<dbReference type="RefSeq" id="WP_135758507.1">
    <property type="nucleotide sequence ID" value="NZ_RQHW01000002.1"/>
</dbReference>
<accession>A0A4R9M4G4</accession>
<dbReference type="OrthoDB" id="9830703at2"/>
<organism evidence="1 2">
    <name type="scientific">Leptospira idonii</name>
    <dbReference type="NCBI Taxonomy" id="1193500"/>
    <lineage>
        <taxon>Bacteria</taxon>
        <taxon>Pseudomonadati</taxon>
        <taxon>Spirochaetota</taxon>
        <taxon>Spirochaetia</taxon>
        <taxon>Leptospirales</taxon>
        <taxon>Leptospiraceae</taxon>
        <taxon>Leptospira</taxon>
    </lineage>
</organism>
<dbReference type="Proteomes" id="UP000298058">
    <property type="component" value="Unassembled WGS sequence"/>
</dbReference>
<reference evidence="1" key="1">
    <citation type="journal article" date="2019" name="PLoS Negl. Trop. Dis.">
        <title>Revisiting the worldwide diversity of Leptospira species in the environment.</title>
        <authorList>
            <person name="Vincent A.T."/>
            <person name="Schiettekatte O."/>
            <person name="Bourhy P."/>
            <person name="Veyrier F.J."/>
            <person name="Picardeau M."/>
        </authorList>
    </citation>
    <scope>NUCLEOTIDE SEQUENCE [LARGE SCALE GENOMIC DNA]</scope>
    <source>
        <strain evidence="1">201300427</strain>
    </source>
</reference>
<dbReference type="EMBL" id="RQHW01000002">
    <property type="protein sequence ID" value="TGN20972.1"/>
    <property type="molecule type" value="Genomic_DNA"/>
</dbReference>
<evidence type="ECO:0000313" key="2">
    <source>
        <dbReference type="Proteomes" id="UP000298058"/>
    </source>
</evidence>
<protein>
    <submittedName>
        <fullName evidence="1">Uncharacterized protein</fullName>
    </submittedName>
</protein>